<dbReference type="InterPro" id="IPR055199">
    <property type="entry name" value="Hda_lid"/>
</dbReference>
<sequence length="206" mass="23102">MGQIALPLDWPVADGDADFLISDSNRAAFDHFRRWSVWPVMATLLTGPRKSGRSLLGRIFVRKTGGRLFDDAEDHDEEALFHAWNDAQERRRPLLIIARAPPPAWEVALPDLRSRLAATPHIRIEAPDDALIGQLIVKLLGDRGIAAPAELADYLVPRIERSYVAIQQVVDVLDRVMLLQHRSMTVPMARRALGEAGLIRRAQQRA</sequence>
<dbReference type="STRING" id="941907.SAMN06295910_2776"/>
<evidence type="ECO:0000313" key="2">
    <source>
        <dbReference type="EMBL" id="SMF78903.1"/>
    </source>
</evidence>
<dbReference type="Proteomes" id="UP000192934">
    <property type="component" value="Chromosome I"/>
</dbReference>
<protein>
    <recommendedName>
        <fullName evidence="1">Hda lid domain-containing protein</fullName>
    </recommendedName>
</protein>
<dbReference type="OrthoDB" id="7390113at2"/>
<dbReference type="Pfam" id="PF22688">
    <property type="entry name" value="Hda_lid"/>
    <property type="match status" value="1"/>
</dbReference>
<organism evidence="2 3">
    <name type="scientific">Allosphingosinicella indica</name>
    <dbReference type="NCBI Taxonomy" id="941907"/>
    <lineage>
        <taxon>Bacteria</taxon>
        <taxon>Pseudomonadati</taxon>
        <taxon>Pseudomonadota</taxon>
        <taxon>Alphaproteobacteria</taxon>
        <taxon>Sphingomonadales</taxon>
        <taxon>Sphingomonadaceae</taxon>
        <taxon>Allosphingosinicella</taxon>
    </lineage>
</organism>
<feature type="domain" description="Hda lid" evidence="1">
    <location>
        <begin position="142"/>
        <end position="193"/>
    </location>
</feature>
<dbReference type="RefSeq" id="WP_085219289.1">
    <property type="nucleotide sequence ID" value="NZ_LT840185.1"/>
</dbReference>
<keyword evidence="3" id="KW-1185">Reference proteome</keyword>
<dbReference type="Gene3D" id="1.10.8.60">
    <property type="match status" value="1"/>
</dbReference>
<gene>
    <name evidence="2" type="ORF">SAMN06295910_2776</name>
</gene>
<reference evidence="3" key="1">
    <citation type="submission" date="2017-04" db="EMBL/GenBank/DDBJ databases">
        <authorList>
            <person name="Varghese N."/>
            <person name="Submissions S."/>
        </authorList>
    </citation>
    <scope>NUCLEOTIDE SEQUENCE [LARGE SCALE GENOMIC DNA]</scope>
    <source>
        <strain evidence="3">Dd16</strain>
    </source>
</reference>
<dbReference type="SUPFAM" id="SSF52540">
    <property type="entry name" value="P-loop containing nucleoside triphosphate hydrolases"/>
    <property type="match status" value="1"/>
</dbReference>
<accession>A0A1X7H4V2</accession>
<name>A0A1X7H4V2_9SPHN</name>
<dbReference type="EMBL" id="LT840185">
    <property type="protein sequence ID" value="SMF78903.1"/>
    <property type="molecule type" value="Genomic_DNA"/>
</dbReference>
<evidence type="ECO:0000313" key="3">
    <source>
        <dbReference type="Proteomes" id="UP000192934"/>
    </source>
</evidence>
<evidence type="ECO:0000259" key="1">
    <source>
        <dbReference type="Pfam" id="PF22688"/>
    </source>
</evidence>
<dbReference type="AlphaFoldDB" id="A0A1X7H4V2"/>
<proteinExistence type="predicted"/>
<dbReference type="Gene3D" id="3.40.50.300">
    <property type="entry name" value="P-loop containing nucleotide triphosphate hydrolases"/>
    <property type="match status" value="1"/>
</dbReference>
<dbReference type="InterPro" id="IPR027417">
    <property type="entry name" value="P-loop_NTPase"/>
</dbReference>